<keyword evidence="4" id="KW-1185">Reference proteome</keyword>
<dbReference type="Pfam" id="PF26171">
    <property type="entry name" value="Mu_AP3"/>
    <property type="match status" value="1"/>
</dbReference>
<reference evidence="3 4" key="1">
    <citation type="submission" date="2024-05" db="EMBL/GenBank/DDBJ databases">
        <authorList>
            <person name="Wallberg A."/>
        </authorList>
    </citation>
    <scope>NUCLEOTIDE SEQUENCE [LARGE SCALE GENOMIC DNA]</scope>
</reference>
<dbReference type="Proteomes" id="UP001497623">
    <property type="component" value="Unassembled WGS sequence"/>
</dbReference>
<dbReference type="AlphaFoldDB" id="A0AAV2PSL6"/>
<dbReference type="SUPFAM" id="SSF49348">
    <property type="entry name" value="Clathrin adaptor appendage domain"/>
    <property type="match status" value="1"/>
</dbReference>
<feature type="region of interest" description="Disordered" evidence="1">
    <location>
        <begin position="1"/>
        <end position="40"/>
    </location>
</feature>
<feature type="compositionally biased region" description="Basic residues" evidence="1">
    <location>
        <begin position="1"/>
        <end position="11"/>
    </location>
</feature>
<dbReference type="InterPro" id="IPR013041">
    <property type="entry name" value="Clathrin_app_Ig-like_sf"/>
</dbReference>
<protein>
    <recommendedName>
        <fullName evidence="2">AP-3 complex subunit delta Mu C-terminal domain-containing protein</fullName>
    </recommendedName>
</protein>
<evidence type="ECO:0000313" key="3">
    <source>
        <dbReference type="EMBL" id="CAL4064050.1"/>
    </source>
</evidence>
<proteinExistence type="predicted"/>
<dbReference type="InterPro" id="IPR058898">
    <property type="entry name" value="Mu_AP3"/>
</dbReference>
<evidence type="ECO:0000313" key="4">
    <source>
        <dbReference type="Proteomes" id="UP001497623"/>
    </source>
</evidence>
<comment type="caution">
    <text evidence="3">The sequence shown here is derived from an EMBL/GenBank/DDBJ whole genome shotgun (WGS) entry which is preliminary data.</text>
</comment>
<accession>A0AAV2PSL6</accession>
<feature type="domain" description="AP-3 complex subunit delta Mu C-terminal" evidence="2">
    <location>
        <begin position="180"/>
        <end position="286"/>
    </location>
</feature>
<organism evidence="3 4">
    <name type="scientific">Meganyctiphanes norvegica</name>
    <name type="common">Northern krill</name>
    <name type="synonym">Thysanopoda norvegica</name>
    <dbReference type="NCBI Taxonomy" id="48144"/>
    <lineage>
        <taxon>Eukaryota</taxon>
        <taxon>Metazoa</taxon>
        <taxon>Ecdysozoa</taxon>
        <taxon>Arthropoda</taxon>
        <taxon>Crustacea</taxon>
        <taxon>Multicrustacea</taxon>
        <taxon>Malacostraca</taxon>
        <taxon>Eumalacostraca</taxon>
        <taxon>Eucarida</taxon>
        <taxon>Euphausiacea</taxon>
        <taxon>Euphausiidae</taxon>
        <taxon>Meganyctiphanes</taxon>
    </lineage>
</organism>
<name>A0AAV2PSL6_MEGNR</name>
<sequence>KEKSKSKKSKKDKKDKSHSSSKKKSVKKDNEGYEDLGSHDLEDYAEANGISETEDMHPLQSRLLAQDSFIKMTYTSTAMEGVMSQVVISVSFSNLTAQTISNIKMNLPDSKVIKMIRTDPGSDTVVLPWNLIGGASQEGQFAFTADDVTIPHKLRGTLTYSLEDGSSKDLSIRLEFPVTMFLSGKTASRATFTDLLSSGQLTSRSSFTITECSQGFSEILKLLISDNVLAVVERVDQTASLYARSLHGHHICLLVKYQEPGRLTVDGKGTDGTLLSNLLDQSKTSLSQTQ</sequence>
<evidence type="ECO:0000259" key="2">
    <source>
        <dbReference type="Pfam" id="PF26171"/>
    </source>
</evidence>
<feature type="compositionally biased region" description="Basic and acidic residues" evidence="1">
    <location>
        <begin position="27"/>
        <end position="40"/>
    </location>
</feature>
<feature type="non-terminal residue" evidence="3">
    <location>
        <position position="1"/>
    </location>
</feature>
<evidence type="ECO:0000256" key="1">
    <source>
        <dbReference type="SAM" id="MobiDB-lite"/>
    </source>
</evidence>
<dbReference type="EMBL" id="CAXKWB010001341">
    <property type="protein sequence ID" value="CAL4064050.1"/>
    <property type="molecule type" value="Genomic_DNA"/>
</dbReference>
<gene>
    <name evidence="3" type="ORF">MNOR_LOCUS3802</name>
</gene>